<evidence type="ECO:0000313" key="2">
    <source>
        <dbReference type="Proteomes" id="UP000002341"/>
    </source>
</evidence>
<dbReference type="KEGG" id="vg:7874865"/>
<proteinExistence type="predicted"/>
<dbReference type="OrthoDB" id="32373at10239"/>
<organism evidence="1 2">
    <name type="scientific">Silicibacter phage DSS3phi2</name>
    <dbReference type="NCBI Taxonomy" id="490912"/>
    <lineage>
        <taxon>Viruses</taxon>
        <taxon>Duplodnaviria</taxon>
        <taxon>Heunggongvirae</taxon>
        <taxon>Uroviricota</taxon>
        <taxon>Caudoviricetes</taxon>
        <taxon>Schitoviridae</taxon>
        <taxon>Rhodovirinae</taxon>
        <taxon>Aorunvirus</taxon>
        <taxon>Aorunvirus V12</taxon>
    </lineage>
</organism>
<dbReference type="EMBL" id="FJ591093">
    <property type="protein sequence ID" value="ACL81317.1"/>
    <property type="molecule type" value="Genomic_DNA"/>
</dbReference>
<dbReference type="RefSeq" id="YP_002899059.1">
    <property type="nucleotide sequence ID" value="NC_012697.1"/>
</dbReference>
<reference evidence="1 2" key="1">
    <citation type="journal article" date="2009" name="Environ. Microbiol.">
        <title>Genome sequences of two novel phages infecting marine roseobacters.</title>
        <authorList>
            <person name="Zhao Y."/>
            <person name="Wang K."/>
            <person name="Jiao N."/>
            <person name="Chen F."/>
        </authorList>
    </citation>
    <scope>NUCLEOTIDE SEQUENCE</scope>
    <source>
        <strain evidence="1">DSS3P2</strain>
    </source>
</reference>
<dbReference type="GeneID" id="7874865"/>
<name>C4NT51_9CAUD</name>
<sequence length="109" mass="12701">MIELSYENVKNGLDKQISMTCLCTTQQETDRVFRNALVLWGDLPTSRPHLNERLIDMVTESGKMFSLRFKDLKRMLQVTGKDSEAYLCFILPSTHKKYCQECTSSTKKW</sequence>
<evidence type="ECO:0000313" key="1">
    <source>
        <dbReference type="EMBL" id="ACL81317.1"/>
    </source>
</evidence>
<accession>C4NT51</accession>
<protein>
    <submittedName>
        <fullName evidence="1">Uncharacterized protein</fullName>
    </submittedName>
</protein>
<dbReference type="Proteomes" id="UP000002341">
    <property type="component" value="Segment"/>
</dbReference>